<evidence type="ECO:0000259" key="8">
    <source>
        <dbReference type="Pfam" id="PF13359"/>
    </source>
</evidence>
<evidence type="ECO:0000256" key="7">
    <source>
        <dbReference type="ARBA" id="ARBA00023242"/>
    </source>
</evidence>
<keyword evidence="6" id="KW-0378">Hydrolase</keyword>
<dbReference type="Pfam" id="PF13359">
    <property type="entry name" value="DDE_Tnp_4"/>
    <property type="match status" value="1"/>
</dbReference>
<dbReference type="Proteomes" id="UP001627154">
    <property type="component" value="Unassembled WGS sequence"/>
</dbReference>
<keyword evidence="5" id="KW-0479">Metal-binding</keyword>
<sequence length="360" mass="41748">MGSKTRQKTIMGLGEYHLHFPGIKKDEQEFRRYLRMSVTTFDYILNKVQSLLMKNYTNWHKKRIYPEERLVITLRFLAAGLDYPSLHFSFGHGVSTISEIVLDCLEVLLITLTPLHMPMPSQEDFERVADEFYEKCNFPHIVGAIDGRHVRIKKPANSGSLFYNYKRFFSIVQQSVVDANYKYLMVDVALYGSQSDGAIFNTSKFKEKLDTGKITLPDERELPESDIVAPFFFVGDGAYPLRKDLMKPFRGIHLTDEQTTFNKRLSRARVVVENAFGRTVSQWRIYRKLIELDPKNVQKIVLVTCVLQNVLLDLEGDEFMKNLPPVDVSEICMDETEENDEVVNEARNVREKLIEYLSYA</sequence>
<evidence type="ECO:0000256" key="5">
    <source>
        <dbReference type="ARBA" id="ARBA00022723"/>
    </source>
</evidence>
<keyword evidence="7" id="KW-0539">Nucleus</keyword>
<protein>
    <recommendedName>
        <fullName evidence="8">DDE Tnp4 domain-containing protein</fullName>
    </recommendedName>
</protein>
<gene>
    <name evidence="9" type="ORF">TKK_007615</name>
</gene>
<reference evidence="9 10" key="1">
    <citation type="journal article" date="2024" name="bioRxiv">
        <title>A reference genome for Trichogramma kaykai: A tiny desert-dwelling parasitoid wasp with competing sex-ratio distorters.</title>
        <authorList>
            <person name="Culotta J."/>
            <person name="Lindsey A.R."/>
        </authorList>
    </citation>
    <scope>NUCLEOTIDE SEQUENCE [LARGE SCALE GENOMIC DNA]</scope>
    <source>
        <strain evidence="9 10">KSX58</strain>
    </source>
</reference>
<comment type="cofactor">
    <cofactor evidence="1">
        <name>a divalent metal cation</name>
        <dbReference type="ChEBI" id="CHEBI:60240"/>
    </cofactor>
</comment>
<keyword evidence="4" id="KW-0540">Nuclease</keyword>
<dbReference type="AlphaFoldDB" id="A0ABD2X0Y5"/>
<name>A0ABD2X0Y5_9HYME</name>
<evidence type="ECO:0000256" key="2">
    <source>
        <dbReference type="ARBA" id="ARBA00004123"/>
    </source>
</evidence>
<dbReference type="GO" id="GO:0005634">
    <property type="term" value="C:nucleus"/>
    <property type="evidence" value="ECO:0007669"/>
    <property type="project" value="UniProtKB-SubCell"/>
</dbReference>
<dbReference type="GO" id="GO:0046872">
    <property type="term" value="F:metal ion binding"/>
    <property type="evidence" value="ECO:0007669"/>
    <property type="project" value="UniProtKB-KW"/>
</dbReference>
<dbReference type="PANTHER" id="PTHR22930:SF269">
    <property type="entry name" value="NUCLEASE HARBI1-LIKE PROTEIN"/>
    <property type="match status" value="1"/>
</dbReference>
<dbReference type="PANTHER" id="PTHR22930">
    <property type="match status" value="1"/>
</dbReference>
<dbReference type="EMBL" id="JBJJXI010000059">
    <property type="protein sequence ID" value="KAL3398457.1"/>
    <property type="molecule type" value="Genomic_DNA"/>
</dbReference>
<dbReference type="GO" id="GO:0016787">
    <property type="term" value="F:hydrolase activity"/>
    <property type="evidence" value="ECO:0007669"/>
    <property type="project" value="UniProtKB-KW"/>
</dbReference>
<accession>A0ABD2X0Y5</accession>
<evidence type="ECO:0000256" key="3">
    <source>
        <dbReference type="ARBA" id="ARBA00006958"/>
    </source>
</evidence>
<dbReference type="InterPro" id="IPR027806">
    <property type="entry name" value="HARBI1_dom"/>
</dbReference>
<dbReference type="GO" id="GO:0004518">
    <property type="term" value="F:nuclease activity"/>
    <property type="evidence" value="ECO:0007669"/>
    <property type="project" value="UniProtKB-KW"/>
</dbReference>
<dbReference type="InterPro" id="IPR045249">
    <property type="entry name" value="HARBI1-like"/>
</dbReference>
<comment type="similarity">
    <text evidence="3">Belongs to the HARBI1 family.</text>
</comment>
<evidence type="ECO:0000256" key="1">
    <source>
        <dbReference type="ARBA" id="ARBA00001968"/>
    </source>
</evidence>
<proteinExistence type="inferred from homology"/>
<evidence type="ECO:0000256" key="4">
    <source>
        <dbReference type="ARBA" id="ARBA00022722"/>
    </source>
</evidence>
<keyword evidence="10" id="KW-1185">Reference proteome</keyword>
<evidence type="ECO:0000256" key="6">
    <source>
        <dbReference type="ARBA" id="ARBA00022801"/>
    </source>
</evidence>
<comment type="caution">
    <text evidence="9">The sequence shown here is derived from an EMBL/GenBank/DDBJ whole genome shotgun (WGS) entry which is preliminary data.</text>
</comment>
<organism evidence="9 10">
    <name type="scientific">Trichogramma kaykai</name>
    <dbReference type="NCBI Taxonomy" id="54128"/>
    <lineage>
        <taxon>Eukaryota</taxon>
        <taxon>Metazoa</taxon>
        <taxon>Ecdysozoa</taxon>
        <taxon>Arthropoda</taxon>
        <taxon>Hexapoda</taxon>
        <taxon>Insecta</taxon>
        <taxon>Pterygota</taxon>
        <taxon>Neoptera</taxon>
        <taxon>Endopterygota</taxon>
        <taxon>Hymenoptera</taxon>
        <taxon>Apocrita</taxon>
        <taxon>Proctotrupomorpha</taxon>
        <taxon>Chalcidoidea</taxon>
        <taxon>Trichogrammatidae</taxon>
        <taxon>Trichogramma</taxon>
    </lineage>
</organism>
<comment type="subcellular location">
    <subcellularLocation>
        <location evidence="2">Nucleus</location>
    </subcellularLocation>
</comment>
<feature type="domain" description="DDE Tnp4" evidence="8">
    <location>
        <begin position="145"/>
        <end position="309"/>
    </location>
</feature>
<evidence type="ECO:0000313" key="10">
    <source>
        <dbReference type="Proteomes" id="UP001627154"/>
    </source>
</evidence>
<evidence type="ECO:0000313" key="9">
    <source>
        <dbReference type="EMBL" id="KAL3398457.1"/>
    </source>
</evidence>